<evidence type="ECO:0000259" key="1">
    <source>
        <dbReference type="Pfam" id="PF14300"/>
    </source>
</evidence>
<protein>
    <submittedName>
        <fullName evidence="2">DMP19 family protein</fullName>
    </submittedName>
</protein>
<reference evidence="2" key="2">
    <citation type="submission" date="2021-04" db="EMBL/GenBank/DDBJ databases">
        <authorList>
            <person name="Gilroy R."/>
        </authorList>
    </citation>
    <scope>NUCLEOTIDE SEQUENCE</scope>
    <source>
        <strain evidence="2">CHK33-5263</strain>
    </source>
</reference>
<dbReference type="Proteomes" id="UP000824044">
    <property type="component" value="Unassembled WGS sequence"/>
</dbReference>
<evidence type="ECO:0000313" key="2">
    <source>
        <dbReference type="EMBL" id="HIZ24286.1"/>
    </source>
</evidence>
<dbReference type="EMBL" id="DXBS01000047">
    <property type="protein sequence ID" value="HIZ24286.1"/>
    <property type="molecule type" value="Genomic_DNA"/>
</dbReference>
<organism evidence="2 3">
    <name type="scientific">Candidatus Gallimonas intestinigallinarum</name>
    <dbReference type="NCBI Taxonomy" id="2838604"/>
    <lineage>
        <taxon>Bacteria</taxon>
        <taxon>Bacillati</taxon>
        <taxon>Bacillota</taxon>
        <taxon>Clostridia</taxon>
        <taxon>Candidatus Gallimonas</taxon>
    </lineage>
</organism>
<dbReference type="AlphaFoldDB" id="A0A9D2IV15"/>
<proteinExistence type="predicted"/>
<comment type="caution">
    <text evidence="2">The sequence shown here is derived from an EMBL/GenBank/DDBJ whole genome shotgun (WGS) entry which is preliminary data.</text>
</comment>
<name>A0A9D2IV15_9FIRM</name>
<dbReference type="InterPro" id="IPR025402">
    <property type="entry name" value="DMP19_C"/>
</dbReference>
<dbReference type="Gene3D" id="1.20.1420.60">
    <property type="match status" value="1"/>
</dbReference>
<evidence type="ECO:0000313" key="3">
    <source>
        <dbReference type="Proteomes" id="UP000824044"/>
    </source>
</evidence>
<accession>A0A9D2IV15</accession>
<reference evidence="2" key="1">
    <citation type="journal article" date="2021" name="PeerJ">
        <title>Extensive microbial diversity within the chicken gut microbiome revealed by metagenomics and culture.</title>
        <authorList>
            <person name="Gilroy R."/>
            <person name="Ravi A."/>
            <person name="Getino M."/>
            <person name="Pursley I."/>
            <person name="Horton D.L."/>
            <person name="Alikhan N.F."/>
            <person name="Baker D."/>
            <person name="Gharbi K."/>
            <person name="Hall N."/>
            <person name="Watson M."/>
            <person name="Adriaenssens E.M."/>
            <person name="Foster-Nyarko E."/>
            <person name="Jarju S."/>
            <person name="Secka A."/>
            <person name="Antonio M."/>
            <person name="Oren A."/>
            <person name="Chaudhuri R.R."/>
            <person name="La Ragione R."/>
            <person name="Hildebrand F."/>
            <person name="Pallen M.J."/>
        </authorList>
    </citation>
    <scope>NUCLEOTIDE SEQUENCE</scope>
    <source>
        <strain evidence="2">CHK33-5263</strain>
    </source>
</reference>
<feature type="domain" description="DNA mimic protein DMP19 C-terminal" evidence="1">
    <location>
        <begin position="40"/>
        <end position="136"/>
    </location>
</feature>
<gene>
    <name evidence="2" type="ORF">H9812_02275</name>
</gene>
<dbReference type="Pfam" id="PF14300">
    <property type="entry name" value="DMP19"/>
    <property type="match status" value="1"/>
</dbReference>
<sequence length="138" mass="15931">MGIFDKLFHGNAEKRAQRQWEYMWRLWAEGALPSPYQELLTYDSEMQDGGHLQFFLNSEIRAYNMFSVMAQLKEVLPEGLADNVANAYRAYCRLGVDVNDDNSIAEALEEAPLVSYDSYYFEHEEELIDLLEAYAAAL</sequence>